<accession>A0ABU7AXI6</accession>
<gene>
    <name evidence="7" type="ORF">ATANTOWER_032345</name>
</gene>
<proteinExistence type="predicted"/>
<evidence type="ECO:0000259" key="6">
    <source>
        <dbReference type="Pfam" id="PF22544"/>
    </source>
</evidence>
<evidence type="ECO:0000256" key="2">
    <source>
        <dbReference type="ARBA" id="ARBA00004496"/>
    </source>
</evidence>
<keyword evidence="8" id="KW-1185">Reference proteome</keyword>
<evidence type="ECO:0000256" key="5">
    <source>
        <dbReference type="ARBA" id="ARBA00023273"/>
    </source>
</evidence>
<name>A0ABU7AXI6_9TELE</name>
<keyword evidence="4" id="KW-0969">Cilium</keyword>
<evidence type="ECO:0000313" key="8">
    <source>
        <dbReference type="Proteomes" id="UP001345963"/>
    </source>
</evidence>
<dbReference type="PANTHER" id="PTHR23053:SF0">
    <property type="entry name" value="HYDROCEPHALUS-INDUCING PROTEIN HOMOLOG"/>
    <property type="match status" value="1"/>
</dbReference>
<feature type="domain" description="HYDIN/VesB/CFA65-like Ig-like" evidence="6">
    <location>
        <begin position="125"/>
        <end position="220"/>
    </location>
</feature>
<reference evidence="7 8" key="1">
    <citation type="submission" date="2021-07" db="EMBL/GenBank/DDBJ databases">
        <authorList>
            <person name="Palmer J.M."/>
        </authorList>
    </citation>
    <scope>NUCLEOTIDE SEQUENCE [LARGE SCALE GENOMIC DNA]</scope>
    <source>
        <strain evidence="7 8">AT_MEX2019</strain>
        <tissue evidence="7">Muscle</tissue>
    </source>
</reference>
<dbReference type="InterPro" id="IPR053879">
    <property type="entry name" value="HYDIN_VesB_CFA65-like_Ig"/>
</dbReference>
<dbReference type="EMBL" id="JAHUTI010030450">
    <property type="protein sequence ID" value="MED6242049.1"/>
    <property type="molecule type" value="Genomic_DNA"/>
</dbReference>
<comment type="subcellular location">
    <subcellularLocation>
        <location evidence="1">Cell projection</location>
        <location evidence="1">Cilium</location>
    </subcellularLocation>
    <subcellularLocation>
        <location evidence="2">Cytoplasm</location>
    </subcellularLocation>
</comment>
<organism evidence="7 8">
    <name type="scientific">Ataeniobius toweri</name>
    <dbReference type="NCBI Taxonomy" id="208326"/>
    <lineage>
        <taxon>Eukaryota</taxon>
        <taxon>Metazoa</taxon>
        <taxon>Chordata</taxon>
        <taxon>Craniata</taxon>
        <taxon>Vertebrata</taxon>
        <taxon>Euteleostomi</taxon>
        <taxon>Actinopterygii</taxon>
        <taxon>Neopterygii</taxon>
        <taxon>Teleostei</taxon>
        <taxon>Neoteleostei</taxon>
        <taxon>Acanthomorphata</taxon>
        <taxon>Ovalentaria</taxon>
        <taxon>Atherinomorphae</taxon>
        <taxon>Cyprinodontiformes</taxon>
        <taxon>Goodeidae</taxon>
        <taxon>Ataeniobius</taxon>
    </lineage>
</organism>
<keyword evidence="5" id="KW-0966">Cell projection</keyword>
<keyword evidence="3" id="KW-0963">Cytoplasm</keyword>
<evidence type="ECO:0000256" key="3">
    <source>
        <dbReference type="ARBA" id="ARBA00022490"/>
    </source>
</evidence>
<evidence type="ECO:0000256" key="4">
    <source>
        <dbReference type="ARBA" id="ARBA00023069"/>
    </source>
</evidence>
<dbReference type="Proteomes" id="UP001345963">
    <property type="component" value="Unassembled WGS sequence"/>
</dbReference>
<dbReference type="Pfam" id="PF22544">
    <property type="entry name" value="HYDIN_VesB_CFA65-like_Ig"/>
    <property type="match status" value="1"/>
</dbReference>
<evidence type="ECO:0000313" key="7">
    <source>
        <dbReference type="EMBL" id="MED6242049.1"/>
    </source>
</evidence>
<dbReference type="PANTHER" id="PTHR23053">
    <property type="entry name" value="DLEC1 DELETED IN LUNG AND ESOPHAGEAL CANCER 1"/>
    <property type="match status" value="1"/>
</dbReference>
<sequence length="723" mass="80087">MTNCVLPSFWKVSLEVTDPSQKKVKLGSLMLGQRVNKQVVLVNHCLLDLSFTLTLSTNTPLDPKDLSVSPAGELKLKSGGGSCKVEIQFSPHQHIPPFSAELQAKFAGFFHPLLTIEGCCKGVEVHLDSNHLSFGAVVQHCKTSRRIVMMNTGDASARFQWQTDFPPELSIKPVKGYICPGKDVPFEVTFAPLKPCNDLRYENLSCFIEGSPSVKLTVTGSCIQASTSKEVVNFSCRVRSSQTQSLSITNPCSERCSIRPAIEGEQWSATLFLTFEPNQTKTFDITYRPLTMTPDGHKHLGSVFFSFPAGKGMLFSLQGTATHPKAKDTIMHELPAKTKHCEVLQVNNWLSRQQRFCVLLEVLKHEKTDPTVFLKGHDSIEVPALTKRDYKMSFFAYREGDYNTKVTFRNEVTGEYLFYLVNFKVRPPGVLSTIKLETPVRQMTTAALNVENPLTTATSFTTECKCGDIKAPPQQTVPGQSKGVLSFEYLPLHVGESTIRLTLFSSDLGHFPYNLLLKALPPPTEETVHFQAALGNSHSTPVKFINYSHLITKYLCKTDCPDFIVDRSVSASPGFPSGSEVRVEVRFEPHQLGEVKGQLSLTSETGGEYIFPLHGVCILPRPQGPFRITAGGSVTIPFKNVFRQTTTFSLQVDNPCFTVKAVNSIPSKKTQNILVSFEAPTGGPPGPWFGKMTICSQHSEVHSKPCSWVYYLKGQRPQSSLDT</sequence>
<dbReference type="Gene3D" id="2.60.40.10">
    <property type="entry name" value="Immunoglobulins"/>
    <property type="match status" value="3"/>
</dbReference>
<dbReference type="InterPro" id="IPR033305">
    <property type="entry name" value="Hydin-like"/>
</dbReference>
<protein>
    <recommendedName>
        <fullName evidence="6">HYDIN/VesB/CFA65-like Ig-like domain-containing protein</fullName>
    </recommendedName>
</protein>
<evidence type="ECO:0000256" key="1">
    <source>
        <dbReference type="ARBA" id="ARBA00004138"/>
    </source>
</evidence>
<dbReference type="InterPro" id="IPR013783">
    <property type="entry name" value="Ig-like_fold"/>
</dbReference>
<comment type="caution">
    <text evidence="7">The sequence shown here is derived from an EMBL/GenBank/DDBJ whole genome shotgun (WGS) entry which is preliminary data.</text>
</comment>